<dbReference type="Proteomes" id="UP000194159">
    <property type="component" value="Chromosome"/>
</dbReference>
<protein>
    <submittedName>
        <fullName evidence="1">Uncharacterized protein</fullName>
    </submittedName>
</protein>
<gene>
    <name evidence="1" type="ORF">NXC12_CH00306</name>
</gene>
<organism evidence="1 2">
    <name type="scientific">Rhizobium etli</name>
    <dbReference type="NCBI Taxonomy" id="29449"/>
    <lineage>
        <taxon>Bacteria</taxon>
        <taxon>Pseudomonadati</taxon>
        <taxon>Pseudomonadota</taxon>
        <taxon>Alphaproteobacteria</taxon>
        <taxon>Hyphomicrobiales</taxon>
        <taxon>Rhizobiaceae</taxon>
        <taxon>Rhizobium/Agrobacterium group</taxon>
        <taxon>Rhizobium</taxon>
    </lineage>
</organism>
<dbReference type="EMBL" id="CP020906">
    <property type="protein sequence ID" value="ARQ08402.1"/>
    <property type="molecule type" value="Genomic_DNA"/>
</dbReference>
<proteinExistence type="predicted"/>
<dbReference type="AlphaFoldDB" id="A0AAN1BD62"/>
<sequence length="86" mass="9859">MAKKCRRSSRNVTVCNICESIDIMAEIGDCRHPWKKHNEISSNANEFSRVTAAVSSFTKIAKIFFWLCHIRCHIWANLKAVNHNIG</sequence>
<evidence type="ECO:0000313" key="1">
    <source>
        <dbReference type="EMBL" id="ARQ08402.1"/>
    </source>
</evidence>
<accession>A0AAN1BD62</accession>
<name>A0AAN1BD62_RHIET</name>
<evidence type="ECO:0000313" key="2">
    <source>
        <dbReference type="Proteomes" id="UP000194159"/>
    </source>
</evidence>
<reference evidence="1 2" key="1">
    <citation type="submission" date="2017-04" db="EMBL/GenBank/DDBJ databases">
        <title>Complete genome sequences of Rhizobium genomic linages associated to common bean (phaseolus vulgaris).</title>
        <authorList>
            <person name="Santamaria R.I."/>
            <person name="Bustos P."/>
            <person name="Perez-Carrascal O."/>
            <person name="Martinez-Flores I."/>
            <person name="Juarez S."/>
            <person name="Lozano L."/>
            <person name="Miranda F."/>
            <person name="Vinuesa P."/>
            <person name="Martinez-Romero E."/>
            <person name="Cevallos M.A."/>
            <person name="Romero D."/>
            <person name="Davila G."/>
            <person name="Gonzalez V."/>
        </authorList>
    </citation>
    <scope>NUCLEOTIDE SEQUENCE [LARGE SCALE GENOMIC DNA]</scope>
    <source>
        <strain evidence="1 2">NXC12</strain>
    </source>
</reference>